<dbReference type="RefSeq" id="WP_354557447.1">
    <property type="nucleotide sequence ID" value="NZ_JBEPMB010000005.1"/>
</dbReference>
<dbReference type="InterPro" id="IPR048017">
    <property type="entry name" value="Y4cF-like"/>
</dbReference>
<protein>
    <recommendedName>
        <fullName evidence="6">HTH DNA binding domain-containing protein</fullName>
    </recommendedName>
</protein>
<evidence type="ECO:0000256" key="1">
    <source>
        <dbReference type="SAM" id="MobiDB-lite"/>
    </source>
</evidence>
<feature type="domain" description="HTH DNA binding" evidence="3">
    <location>
        <begin position="316"/>
        <end position="369"/>
    </location>
</feature>
<dbReference type="NCBIfam" id="NF040876">
    <property type="entry name" value="RHE_PE00001_fam"/>
    <property type="match status" value="1"/>
</dbReference>
<keyword evidence="5" id="KW-1185">Reference proteome</keyword>
<feature type="compositionally biased region" description="Acidic residues" evidence="1">
    <location>
        <begin position="135"/>
        <end position="145"/>
    </location>
</feature>
<proteinExistence type="predicted"/>
<reference evidence="4 5" key="1">
    <citation type="submission" date="2024-06" db="EMBL/GenBank/DDBJ databases">
        <title>Genomic Encyclopedia of Type Strains, Phase IV (KMG-IV): sequencing the most valuable type-strain genomes for metagenomic binning, comparative biology and taxonomic classification.</title>
        <authorList>
            <person name="Goeker M."/>
        </authorList>
    </citation>
    <scope>NUCLEOTIDE SEQUENCE [LARGE SCALE GENOMIC DNA]</scope>
    <source>
        <strain evidence="4 5">DSM 29780</strain>
    </source>
</reference>
<dbReference type="EMBL" id="JBEPMB010000005">
    <property type="protein sequence ID" value="MET3614959.1"/>
    <property type="molecule type" value="Genomic_DNA"/>
</dbReference>
<evidence type="ECO:0000313" key="4">
    <source>
        <dbReference type="EMBL" id="MET3614959.1"/>
    </source>
</evidence>
<dbReference type="Pfam" id="PF11972">
    <property type="entry name" value="HTH_13"/>
    <property type="match status" value="1"/>
</dbReference>
<accession>A0ABV2J529</accession>
<gene>
    <name evidence="4" type="ORF">ABID16_003302</name>
</gene>
<dbReference type="InterPro" id="IPR011670">
    <property type="entry name" value="DUF1612"/>
</dbReference>
<sequence>MSYDLKRIDFPALFGPTCRATEALARLDECISRSDIRGGFLERQDFADAISSMWVDGELVHVEDLVLHDARRDARTPTHELTIAHSVLRSRRQIAGHDPEWALSSAGLTRLRGEAREGEAALAAQPAPAVASQGEAEEETEADEVSNEFAEIDALLSRSSALIDDALNKGHVQKPSRDRDPLVYDADWDEDARLDEWFDVLRAVAELPPVLKAAIALDAWNQLQVLQHRTELGRQLAASLLRQEGLAKAHLPPLNVGLKAIKIDRRRAPSRMTRLLAILESFEETAATGLKEHDRLLAARAQLERRTANRRGHSRLPQLVDLVIARPVVSASLIAQELDITPQGALVLTKELNLREMTGRGRYRAWGVL</sequence>
<feature type="region of interest" description="Disordered" evidence="1">
    <location>
        <begin position="122"/>
        <end position="145"/>
    </location>
</feature>
<organism evidence="4 5">
    <name type="scientific">Rhizobium aquaticum</name>
    <dbReference type="NCBI Taxonomy" id="1549636"/>
    <lineage>
        <taxon>Bacteria</taxon>
        <taxon>Pseudomonadati</taxon>
        <taxon>Pseudomonadota</taxon>
        <taxon>Alphaproteobacteria</taxon>
        <taxon>Hyphomicrobiales</taxon>
        <taxon>Rhizobiaceae</taxon>
        <taxon>Rhizobium/Agrobacterium group</taxon>
        <taxon>Rhizobium</taxon>
    </lineage>
</organism>
<evidence type="ECO:0000313" key="5">
    <source>
        <dbReference type="Proteomes" id="UP001549047"/>
    </source>
</evidence>
<name>A0ABV2J529_9HYPH</name>
<comment type="caution">
    <text evidence="4">The sequence shown here is derived from an EMBL/GenBank/DDBJ whole genome shotgun (WGS) entry which is preliminary data.</text>
</comment>
<evidence type="ECO:0008006" key="6">
    <source>
        <dbReference type="Google" id="ProtNLM"/>
    </source>
</evidence>
<evidence type="ECO:0000259" key="3">
    <source>
        <dbReference type="Pfam" id="PF11972"/>
    </source>
</evidence>
<feature type="domain" description="DUF1612" evidence="2">
    <location>
        <begin position="182"/>
        <end position="307"/>
    </location>
</feature>
<dbReference type="Pfam" id="PF07756">
    <property type="entry name" value="DUF1612"/>
    <property type="match status" value="1"/>
</dbReference>
<dbReference type="InterPro" id="IPR021068">
    <property type="entry name" value="HTH_DNA-bd"/>
</dbReference>
<dbReference type="Proteomes" id="UP001549047">
    <property type="component" value="Unassembled WGS sequence"/>
</dbReference>
<evidence type="ECO:0000259" key="2">
    <source>
        <dbReference type="Pfam" id="PF07756"/>
    </source>
</evidence>